<accession>A0A2M9Y7V9</accession>
<keyword evidence="2" id="KW-1185">Reference proteome</keyword>
<dbReference type="Proteomes" id="UP000231926">
    <property type="component" value="Unassembled WGS sequence"/>
</dbReference>
<organism evidence="1 2">
    <name type="scientific">Leptospira saintgironsiae</name>
    <dbReference type="NCBI Taxonomy" id="2023183"/>
    <lineage>
        <taxon>Bacteria</taxon>
        <taxon>Pseudomonadati</taxon>
        <taxon>Spirochaetota</taxon>
        <taxon>Spirochaetia</taxon>
        <taxon>Leptospirales</taxon>
        <taxon>Leptospiraceae</taxon>
        <taxon>Leptospira</taxon>
    </lineage>
</organism>
<gene>
    <name evidence="1" type="ORF">CH362_18355</name>
</gene>
<sequence>MIHYPKFKQAYFLLTNNIEFLGSYQDNKIKIERKCEITQIGYNLIWILKVEELYIYGMVE</sequence>
<evidence type="ECO:0000313" key="2">
    <source>
        <dbReference type="Proteomes" id="UP000231926"/>
    </source>
</evidence>
<name>A0A2M9Y7V9_9LEPT</name>
<dbReference type="EMBL" id="NPDR01000014">
    <property type="protein sequence ID" value="PJZ47599.1"/>
    <property type="molecule type" value="Genomic_DNA"/>
</dbReference>
<protein>
    <submittedName>
        <fullName evidence="1">Uncharacterized protein</fullName>
    </submittedName>
</protein>
<comment type="caution">
    <text evidence="1">The sequence shown here is derived from an EMBL/GenBank/DDBJ whole genome shotgun (WGS) entry which is preliminary data.</text>
</comment>
<reference evidence="1 2" key="1">
    <citation type="submission" date="2017-07" db="EMBL/GenBank/DDBJ databases">
        <title>Leptospira spp. isolated from tropical soils.</title>
        <authorList>
            <person name="Thibeaux R."/>
            <person name="Iraola G."/>
            <person name="Ferres I."/>
            <person name="Bierque E."/>
            <person name="Girault D."/>
            <person name="Soupe-Gilbert M.-E."/>
            <person name="Picardeau M."/>
            <person name="Goarant C."/>
        </authorList>
    </citation>
    <scope>NUCLEOTIDE SEQUENCE [LARGE SCALE GENOMIC DNA]</scope>
    <source>
        <strain evidence="1 2">FH4-C-A2</strain>
    </source>
</reference>
<evidence type="ECO:0000313" key="1">
    <source>
        <dbReference type="EMBL" id="PJZ47599.1"/>
    </source>
</evidence>
<proteinExistence type="predicted"/>
<dbReference type="AlphaFoldDB" id="A0A2M9Y7V9"/>